<comment type="caution">
    <text evidence="2">The sequence shown here is derived from an EMBL/GenBank/DDBJ whole genome shotgun (WGS) entry which is preliminary data.</text>
</comment>
<proteinExistence type="predicted"/>
<feature type="region of interest" description="Disordered" evidence="1">
    <location>
        <begin position="167"/>
        <end position="204"/>
    </location>
</feature>
<accession>A0ABU6QCZ3</accession>
<gene>
    <name evidence="2" type="ORF">PIB30_035951</name>
</gene>
<reference evidence="2 3" key="1">
    <citation type="journal article" date="2023" name="Plants (Basel)">
        <title>Bridging the Gap: Combining Genomics and Transcriptomics Approaches to Understand Stylosanthes scabra, an Orphan Legume from the Brazilian Caatinga.</title>
        <authorList>
            <person name="Ferreira-Neto J.R.C."/>
            <person name="da Silva M.D."/>
            <person name="Binneck E."/>
            <person name="de Melo N.F."/>
            <person name="da Silva R.H."/>
            <person name="de Melo A.L.T.M."/>
            <person name="Pandolfi V."/>
            <person name="Bustamante F.O."/>
            <person name="Brasileiro-Vidal A.C."/>
            <person name="Benko-Iseppon A.M."/>
        </authorList>
    </citation>
    <scope>NUCLEOTIDE SEQUENCE [LARGE SCALE GENOMIC DNA]</scope>
    <source>
        <tissue evidence="2">Leaves</tissue>
    </source>
</reference>
<feature type="region of interest" description="Disordered" evidence="1">
    <location>
        <begin position="79"/>
        <end position="108"/>
    </location>
</feature>
<feature type="compositionally biased region" description="Polar residues" evidence="1">
    <location>
        <begin position="48"/>
        <end position="61"/>
    </location>
</feature>
<evidence type="ECO:0000313" key="2">
    <source>
        <dbReference type="EMBL" id="MED6109683.1"/>
    </source>
</evidence>
<feature type="region of interest" description="Disordered" evidence="1">
    <location>
        <begin position="46"/>
        <end position="65"/>
    </location>
</feature>
<evidence type="ECO:0000313" key="3">
    <source>
        <dbReference type="Proteomes" id="UP001341840"/>
    </source>
</evidence>
<keyword evidence="3" id="KW-1185">Reference proteome</keyword>
<organism evidence="2 3">
    <name type="scientific">Stylosanthes scabra</name>
    <dbReference type="NCBI Taxonomy" id="79078"/>
    <lineage>
        <taxon>Eukaryota</taxon>
        <taxon>Viridiplantae</taxon>
        <taxon>Streptophyta</taxon>
        <taxon>Embryophyta</taxon>
        <taxon>Tracheophyta</taxon>
        <taxon>Spermatophyta</taxon>
        <taxon>Magnoliopsida</taxon>
        <taxon>eudicotyledons</taxon>
        <taxon>Gunneridae</taxon>
        <taxon>Pentapetalae</taxon>
        <taxon>rosids</taxon>
        <taxon>fabids</taxon>
        <taxon>Fabales</taxon>
        <taxon>Fabaceae</taxon>
        <taxon>Papilionoideae</taxon>
        <taxon>50 kb inversion clade</taxon>
        <taxon>dalbergioids sensu lato</taxon>
        <taxon>Dalbergieae</taxon>
        <taxon>Pterocarpus clade</taxon>
        <taxon>Stylosanthes</taxon>
    </lineage>
</organism>
<sequence>MKELEASVTTVDIWAMRFEIAAFKLMTQSRVKYIKRGGRREILMKENLNPNNASTDSSQQPLGRKPIPVNLLKDLAGLSVQSKGNPNREEKEVTSELTPNNHMLKKPNATPLTLKECSVLGEKGGQGLEHSQFLFQASGSNSHSSSKKISLKQRARKKFISITGVKRTTQENKAKQDQKRRCSNNATITEEGEGATPKWAPSAQ</sequence>
<feature type="compositionally biased region" description="Basic and acidic residues" evidence="1">
    <location>
        <begin position="168"/>
        <end position="180"/>
    </location>
</feature>
<evidence type="ECO:0000256" key="1">
    <source>
        <dbReference type="SAM" id="MobiDB-lite"/>
    </source>
</evidence>
<dbReference type="EMBL" id="JASCZI010000174">
    <property type="protein sequence ID" value="MED6109683.1"/>
    <property type="molecule type" value="Genomic_DNA"/>
</dbReference>
<protein>
    <submittedName>
        <fullName evidence="2">Uncharacterized protein</fullName>
    </submittedName>
</protein>
<name>A0ABU6QCZ3_9FABA</name>
<dbReference type="Proteomes" id="UP001341840">
    <property type="component" value="Unassembled WGS sequence"/>
</dbReference>